<dbReference type="EMBL" id="CAJPIJ010000146">
    <property type="protein sequence ID" value="CAG1988920.1"/>
    <property type="molecule type" value="Genomic_DNA"/>
</dbReference>
<proteinExistence type="predicted"/>
<gene>
    <name evidence="2" type="ORF">FUG_LOCUS477645</name>
    <name evidence="1" type="ORF">MDCFG202_LOCUS306981</name>
</gene>
<evidence type="ECO:0000313" key="2">
    <source>
        <dbReference type="EMBL" id="VIO62706.1"/>
    </source>
</evidence>
<dbReference type="Proteomes" id="UP000746612">
    <property type="component" value="Unassembled WGS sequence"/>
</dbReference>
<accession>A0A4E9EIT3</accession>
<evidence type="ECO:0000313" key="1">
    <source>
        <dbReference type="EMBL" id="CAG1988920.1"/>
    </source>
</evidence>
<reference evidence="2" key="1">
    <citation type="submission" date="2019-04" db="EMBL/GenBank/DDBJ databases">
        <authorList>
            <person name="Melise S."/>
            <person name="Noan J."/>
            <person name="Okalmin O."/>
        </authorList>
    </citation>
    <scope>NUCLEOTIDE SEQUENCE</scope>
    <source>
        <strain evidence="2">FN9</strain>
    </source>
</reference>
<name>A0A4E9EIT3_GIBZA</name>
<protein>
    <submittedName>
        <fullName evidence="2">Uncharacterized protein</fullName>
    </submittedName>
</protein>
<sequence>MVSGIRGDTSLNWFWVTLDSSTASVIFIKGFRLQSQKVPWIREPCVMYNTYGITWHQRAMPLMMIPSRPSTRNS</sequence>
<reference evidence="1" key="2">
    <citation type="submission" date="2021-03" db="EMBL/GenBank/DDBJ databases">
        <authorList>
            <person name="Alouane T."/>
            <person name="Langin T."/>
            <person name="Bonhomme L."/>
        </authorList>
    </citation>
    <scope>NUCLEOTIDE SEQUENCE</scope>
    <source>
        <strain evidence="1">MDC_Fg202</strain>
    </source>
</reference>
<dbReference type="AlphaFoldDB" id="A0A4E9EIT3"/>
<dbReference type="EMBL" id="CAAKMV010000163">
    <property type="protein sequence ID" value="VIO62706.1"/>
    <property type="molecule type" value="Genomic_DNA"/>
</dbReference>
<organism evidence="2">
    <name type="scientific">Gibberella zeae</name>
    <name type="common">Wheat head blight fungus</name>
    <name type="synonym">Fusarium graminearum</name>
    <dbReference type="NCBI Taxonomy" id="5518"/>
    <lineage>
        <taxon>Eukaryota</taxon>
        <taxon>Fungi</taxon>
        <taxon>Dikarya</taxon>
        <taxon>Ascomycota</taxon>
        <taxon>Pezizomycotina</taxon>
        <taxon>Sordariomycetes</taxon>
        <taxon>Hypocreomycetidae</taxon>
        <taxon>Hypocreales</taxon>
        <taxon>Nectriaceae</taxon>
        <taxon>Fusarium</taxon>
    </lineage>
</organism>